<proteinExistence type="predicted"/>
<dbReference type="InterPro" id="IPR029014">
    <property type="entry name" value="NiFe-Hase_large"/>
</dbReference>
<dbReference type="EMBL" id="VYQF01000001">
    <property type="protein sequence ID" value="KAA9040925.1"/>
    <property type="molecule type" value="Genomic_DNA"/>
</dbReference>
<dbReference type="Pfam" id="PF00346">
    <property type="entry name" value="Complex1_49kDa"/>
    <property type="match status" value="1"/>
</dbReference>
<dbReference type="PANTHER" id="PTHR43485:SF1">
    <property type="entry name" value="FORMATE HYDROGENLYASE SUBUNIT 5-RELATED"/>
    <property type="match status" value="1"/>
</dbReference>
<dbReference type="Pfam" id="PF00374">
    <property type="entry name" value="NiFeSe_Hases"/>
    <property type="match status" value="1"/>
</dbReference>
<dbReference type="RefSeq" id="WP_150413014.1">
    <property type="nucleotide sequence ID" value="NZ_VYQF01000001.1"/>
</dbReference>
<evidence type="ECO:0000313" key="4">
    <source>
        <dbReference type="EMBL" id="KAA9040925.1"/>
    </source>
</evidence>
<dbReference type="InterPro" id="IPR001501">
    <property type="entry name" value="Ni-dep_hyd_lsu"/>
</dbReference>
<gene>
    <name evidence="4" type="ORF">FW778_02485</name>
</gene>
<sequence>MGKQYEIPLGAQHISLLEPLHFKFTTENEKIVDTVANVYYVHRGIEQACCSKFKFRQVSFVVGRVCGLCSVSHTTAYSQVAEKLIKIEVPRRAKYLRMLVIELDRIHSHLLCLSHVAENSGFEALFMKTMQYREFAMELLEAVCGNRIQYDFSIVGGVARDLKPEVGKMILERLKIFKPQLDELVDIYQNNWTLSLKNKGVGLITKEDALRLNVVGPFARATGLAADVRNEYDDLLPWKEVGFEMVLDKAGDVHARNMVRLRELYVSMRIIENIINGLPESALVTETKTFPDGEAVARLEAPRGELFYYAKGNKTQILERLKIKAPTFSNIPAMVEAFKGNEYGSAPAIIASYDPCLSCTSR</sequence>
<organism evidence="4 5">
    <name type="scientific">Ginsengibacter hankyongi</name>
    <dbReference type="NCBI Taxonomy" id="2607284"/>
    <lineage>
        <taxon>Bacteria</taxon>
        <taxon>Pseudomonadati</taxon>
        <taxon>Bacteroidota</taxon>
        <taxon>Chitinophagia</taxon>
        <taxon>Chitinophagales</taxon>
        <taxon>Chitinophagaceae</taxon>
        <taxon>Ginsengibacter</taxon>
    </lineage>
</organism>
<keyword evidence="2" id="KW-0533">Nickel</keyword>
<feature type="domain" description="NADH-quinone oxidoreductase subunit D" evidence="3">
    <location>
        <begin position="121"/>
        <end position="286"/>
    </location>
</feature>
<feature type="binding site" evidence="2">
    <location>
        <position position="323"/>
    </location>
    <ligand>
        <name>Mg(2+)</name>
        <dbReference type="ChEBI" id="CHEBI:18420"/>
    </ligand>
</feature>
<dbReference type="InterPro" id="IPR052197">
    <property type="entry name" value="ComplexI_49kDa-like"/>
</dbReference>
<dbReference type="AlphaFoldDB" id="A0A5J5IIQ6"/>
<dbReference type="Gene3D" id="1.10.645.10">
    <property type="entry name" value="Cytochrome-c3 Hydrogenase, chain B"/>
    <property type="match status" value="1"/>
</dbReference>
<feature type="binding site" evidence="2">
    <location>
        <position position="359"/>
    </location>
    <ligand>
        <name>Fe cation</name>
        <dbReference type="ChEBI" id="CHEBI:24875"/>
    </ligand>
</feature>
<keyword evidence="2" id="KW-0460">Magnesium</keyword>
<keyword evidence="1" id="KW-0560">Oxidoreductase</keyword>
<feature type="binding site" evidence="2">
    <location>
        <position position="66"/>
    </location>
    <ligand>
        <name>Ni(2+)</name>
        <dbReference type="ChEBI" id="CHEBI:49786"/>
    </ligand>
</feature>
<dbReference type="SUPFAM" id="SSF56762">
    <property type="entry name" value="HydB/Nqo4-like"/>
    <property type="match status" value="1"/>
</dbReference>
<comment type="cofactor">
    <cofactor evidence="2">
        <name>Fe cation</name>
        <dbReference type="ChEBI" id="CHEBI:24875"/>
    </cofactor>
</comment>
<dbReference type="PANTHER" id="PTHR43485">
    <property type="entry name" value="HYDROGENASE-4 COMPONENT G"/>
    <property type="match status" value="1"/>
</dbReference>
<keyword evidence="2" id="KW-0479">Metal-binding</keyword>
<protein>
    <submittedName>
        <fullName evidence="4">Proton-conducting membrane transporter</fullName>
    </submittedName>
</protein>
<dbReference type="GO" id="GO:0051287">
    <property type="term" value="F:NAD binding"/>
    <property type="evidence" value="ECO:0007669"/>
    <property type="project" value="InterPro"/>
</dbReference>
<comment type="caution">
    <text evidence="4">The sequence shown here is derived from an EMBL/GenBank/DDBJ whole genome shotgun (WGS) entry which is preliminary data.</text>
</comment>
<dbReference type="GO" id="GO:0048038">
    <property type="term" value="F:quinone binding"/>
    <property type="evidence" value="ECO:0007669"/>
    <property type="project" value="InterPro"/>
</dbReference>
<accession>A0A5J5IIQ6</accession>
<dbReference type="GO" id="GO:0016651">
    <property type="term" value="F:oxidoreductase activity, acting on NAD(P)H"/>
    <property type="evidence" value="ECO:0007669"/>
    <property type="project" value="InterPro"/>
</dbReference>
<evidence type="ECO:0000256" key="1">
    <source>
        <dbReference type="ARBA" id="ARBA00023002"/>
    </source>
</evidence>
<evidence type="ECO:0000313" key="5">
    <source>
        <dbReference type="Proteomes" id="UP000326903"/>
    </source>
</evidence>
<comment type="cofactor">
    <cofactor evidence="2">
        <name>Ni(2+)</name>
        <dbReference type="ChEBI" id="CHEBI:49786"/>
    </cofactor>
</comment>
<dbReference type="GO" id="GO:0016151">
    <property type="term" value="F:nickel cation binding"/>
    <property type="evidence" value="ECO:0007669"/>
    <property type="project" value="InterPro"/>
</dbReference>
<dbReference type="Proteomes" id="UP000326903">
    <property type="component" value="Unassembled WGS sequence"/>
</dbReference>
<dbReference type="InterPro" id="IPR001135">
    <property type="entry name" value="NADH_Q_OxRdtase_suD"/>
</dbReference>
<evidence type="ECO:0000259" key="3">
    <source>
        <dbReference type="Pfam" id="PF00346"/>
    </source>
</evidence>
<keyword evidence="2" id="KW-0408">Iron</keyword>
<feature type="binding site" evidence="2">
    <location>
        <position position="46"/>
    </location>
    <ligand>
        <name>Mg(2+)</name>
        <dbReference type="ChEBI" id="CHEBI:18420"/>
    </ligand>
</feature>
<name>A0A5J5IIQ6_9BACT</name>
<feature type="binding site" evidence="2">
    <location>
        <position position="356"/>
    </location>
    <ligand>
        <name>Ni(2+)</name>
        <dbReference type="ChEBI" id="CHEBI:49786"/>
    </ligand>
</feature>
<keyword evidence="5" id="KW-1185">Reference proteome</keyword>
<reference evidence="4 5" key="1">
    <citation type="submission" date="2019-09" db="EMBL/GenBank/DDBJ databases">
        <title>Draft genome sequence of Ginsengibacter sp. BR5-29.</title>
        <authorList>
            <person name="Im W.-T."/>
        </authorList>
    </citation>
    <scope>NUCLEOTIDE SEQUENCE [LARGE SCALE GENOMIC DNA]</scope>
    <source>
        <strain evidence="4 5">BR5-29</strain>
    </source>
</reference>
<feature type="binding site" evidence="2">
    <location>
        <position position="69"/>
    </location>
    <ligand>
        <name>Fe cation</name>
        <dbReference type="ChEBI" id="CHEBI:24875"/>
    </ligand>
</feature>
<feature type="binding site" evidence="2">
    <location>
        <position position="69"/>
    </location>
    <ligand>
        <name>Ni(2+)</name>
        <dbReference type="ChEBI" id="CHEBI:49786"/>
    </ligand>
</feature>
<evidence type="ECO:0000256" key="2">
    <source>
        <dbReference type="PIRSR" id="PIRSR601501-1"/>
    </source>
</evidence>